<sequence>MTTILGEFVLEMDNLFCICKLRLTNPPFRSNTSARMTPFSLKTHTPLYDETVYEVFTTMRNPLSQLNRGLIYHHCSWKFQFRQDERTYPTNPGPFALLGLFLEISNNQFF</sequence>
<keyword evidence="2" id="KW-1185">Reference proteome</keyword>
<name>A0A8E0VN60_9TREM</name>
<dbReference type="Proteomes" id="UP000728185">
    <property type="component" value="Unassembled WGS sequence"/>
</dbReference>
<reference evidence="1" key="1">
    <citation type="submission" date="2019-05" db="EMBL/GenBank/DDBJ databases">
        <title>Annotation for the trematode Fasciolopsis buski.</title>
        <authorList>
            <person name="Choi Y.-J."/>
        </authorList>
    </citation>
    <scope>NUCLEOTIDE SEQUENCE</scope>
    <source>
        <strain evidence="1">HT</strain>
        <tissue evidence="1">Whole worm</tissue>
    </source>
</reference>
<organism evidence="1 2">
    <name type="scientific">Fasciolopsis buskii</name>
    <dbReference type="NCBI Taxonomy" id="27845"/>
    <lineage>
        <taxon>Eukaryota</taxon>
        <taxon>Metazoa</taxon>
        <taxon>Spiralia</taxon>
        <taxon>Lophotrochozoa</taxon>
        <taxon>Platyhelminthes</taxon>
        <taxon>Trematoda</taxon>
        <taxon>Digenea</taxon>
        <taxon>Plagiorchiida</taxon>
        <taxon>Echinostomata</taxon>
        <taxon>Echinostomatoidea</taxon>
        <taxon>Fasciolidae</taxon>
        <taxon>Fasciolopsis</taxon>
    </lineage>
</organism>
<dbReference type="AlphaFoldDB" id="A0A8E0VN60"/>
<gene>
    <name evidence="1" type="ORF">FBUS_01615</name>
</gene>
<protein>
    <submittedName>
        <fullName evidence="1">Uncharacterized protein</fullName>
    </submittedName>
</protein>
<evidence type="ECO:0000313" key="2">
    <source>
        <dbReference type="Proteomes" id="UP000728185"/>
    </source>
</evidence>
<evidence type="ECO:0000313" key="1">
    <source>
        <dbReference type="EMBL" id="KAA0195115.1"/>
    </source>
</evidence>
<proteinExistence type="predicted"/>
<accession>A0A8E0VN60</accession>
<dbReference type="EMBL" id="LUCM01003921">
    <property type="protein sequence ID" value="KAA0195115.1"/>
    <property type="molecule type" value="Genomic_DNA"/>
</dbReference>
<comment type="caution">
    <text evidence="1">The sequence shown here is derived from an EMBL/GenBank/DDBJ whole genome shotgun (WGS) entry which is preliminary data.</text>
</comment>